<dbReference type="EMBL" id="CDMZ01005770">
    <property type="protein sequence ID" value="CEM54255.1"/>
    <property type="molecule type" value="Genomic_DNA"/>
</dbReference>
<feature type="coiled-coil region" evidence="1">
    <location>
        <begin position="145"/>
        <end position="176"/>
    </location>
</feature>
<feature type="compositionally biased region" description="Low complexity" evidence="2">
    <location>
        <begin position="1323"/>
        <end position="1346"/>
    </location>
</feature>
<feature type="region of interest" description="Disordered" evidence="2">
    <location>
        <begin position="327"/>
        <end position="347"/>
    </location>
</feature>
<feature type="coiled-coil region" evidence="1">
    <location>
        <begin position="502"/>
        <end position="529"/>
    </location>
</feature>
<feature type="compositionally biased region" description="Basic and acidic residues" evidence="2">
    <location>
        <begin position="1406"/>
        <end position="1418"/>
    </location>
</feature>
<feature type="compositionally biased region" description="Basic and acidic residues" evidence="2">
    <location>
        <begin position="947"/>
        <end position="960"/>
    </location>
</feature>
<feature type="compositionally biased region" description="Basic and acidic residues" evidence="2">
    <location>
        <begin position="1425"/>
        <end position="1436"/>
    </location>
</feature>
<feature type="compositionally biased region" description="Low complexity" evidence="2">
    <location>
        <begin position="1136"/>
        <end position="1148"/>
    </location>
</feature>
<feature type="compositionally biased region" description="Polar residues" evidence="2">
    <location>
        <begin position="1484"/>
        <end position="1507"/>
    </location>
</feature>
<feature type="region of interest" description="Disordered" evidence="2">
    <location>
        <begin position="1182"/>
        <end position="1704"/>
    </location>
</feature>
<name>A0A0G4IAQ8_9ALVE</name>
<dbReference type="VEuPathDB" id="CryptoDB:Cvel_12633"/>
<feature type="compositionally biased region" description="Basic and acidic residues" evidence="2">
    <location>
        <begin position="1468"/>
        <end position="1478"/>
    </location>
</feature>
<evidence type="ECO:0000256" key="1">
    <source>
        <dbReference type="SAM" id="Coils"/>
    </source>
</evidence>
<sequence>MQRNCIREQHCHIEDLAFQFQQLSDESERMREEVREDLHTFLSLAEKKVKEKDTERTRQLREATDNMQSMTQKCTDSVDRRLREWEDRVRDLEGRLAGVKTTAETAQATATDAQVRTKGRVCSVWGRLEQAVKKGEVESVVNRAVDDLRRKMDRKLEEADENVQRLSKNLQLSLADDNASLWKESLQRVIDLEQKCLTREDSEAVTRNAARLVASEIRKMPPVRELSDALDSVRGRTDKLQTAAVKAEKMEGLLQGLAQHADARLEALAGEVQSLWGAYKEQARETVGRERATENVLHGQEVVSLCLRRMDLLTQKVGRLEEELREARGKIQHQQPDEQSTQVAVLSRPHSTGIVGVPSDALLQFLPPPNPHSNSIPPTSPAAAVKQVPPLRLPPNNSNFHQLTQDKRLETLEAAVAQMANQIRAHAVPEREDQDQTRGGETEFPPGGSHKRHDRSIVSPPRSLLSGRSVTPPALTAAGLGRDAGALPAQGWRELQAHRLKLASLDAHVAALRARLERAERAAKGEATREGAGGGGRSLAVTGVRGVAGAPADGPLRGRVTLLEGEMEAAREDQRLLERRVFQVETLMLDAALLSPPHRLAFTVEAGGGERIPPKLEGEIGDRSPCLDPTPLHQTPPLPLMGGPGGGGLSDAMLREALLRNASGGHLSSPHGHFDSRDPSPLKPYAPLASVPMVAQAPEAARTFWDGSAQPPAPHQLVGAVSQGGSQKSATVPRDMVAQKGLTPYIRIPSDIEDVFSAAATLRFGESSAEVGRGDTLTSGLGSRGAHAAADEAFQLLNAEESRLRQQQQGRTAGPMQGKLGGVDESLDRPFTPLSFGFAPSPAQPGSRPGDTAGKRERGEAADSFFHAHERRGVPGSRPSSSSRREVEKERGQTTGPAGPAAEAARGEEEMSQGGPDWFVPTEEDEASEIRSPTSTVHQQQEGQGAEGREEKAEGGKRSGFETVLGRTDPLVHFGQTGVSEPVEVSRGRDAEVEIRGDLFHGMAVDITLGEGGTTGVRLVQGLKPSLRRAPSGDSTKKGPEKATPHFMIGTGQSLADGVAAGLKAAAVPEPQGGAVGVSGDLSPLSAFLAKRPHLKELDKAHGPQEEGGPDWLDQQQRLGGISSETLKSSAVGPHSRVGGSSRGVSRETGGGRGEATGGGGEEQGAVHESIEVVSLRSVAGLSRTGTVRSEGGMGGETSRRSSPTRTHVLPPLERTSQQHPQTTEGGGPQRRPSSAVSATGSSRKGKRGSPRRAASRDKDSFKNQQQMSITLETSDEKMAAEAGEASPQGGGGESPSRFRQMLTKQNSRGSGFIDSSWKPHTETAQLTAEEAARADALASALEASSGGDAKTNRKGIGGGGLSPGSEPVMLSSIASDDILGEIGLATARSHKPGDSDGTAAGGRTGRSDKERQSKGDGHSVASSDVRHLMKGRGGDEAESPLRASGGVGFSTQQSLGKSGGGASAKGGKLDIPKDRGDPAAATLTLSESISPSPQASPSLSTVSPFRTLNPAEDPSPAEPFTYPSSGPVGMAGALAEPTPSAVQSSSLGFSPMTRDHTPAAAPKDADENEEEEEGYDGEGFEEYAAEEEGEEHKEEGEEWTDESPPTLPPLDDKEVDLETALRSALLGPPAEDRSLSQASHGGKKILPPLPRSGSKSRHESAAAPPASSGKEKEEDGAGQTETAQASTLPGADEKEKCGEEIAPQVFVRGGGDFIVVDDDGGLRMQKDDAVDFKPADDASENSWDD</sequence>
<feature type="compositionally biased region" description="Gly residues" evidence="2">
    <location>
        <begin position="1149"/>
        <end position="1163"/>
    </location>
</feature>
<feature type="region of interest" description="Disordered" evidence="2">
    <location>
        <begin position="425"/>
        <end position="477"/>
    </location>
</feature>
<feature type="region of interest" description="Disordered" evidence="2">
    <location>
        <begin position="802"/>
        <end position="985"/>
    </location>
</feature>
<evidence type="ECO:0000313" key="3">
    <source>
        <dbReference type="EMBL" id="CEM54255.1"/>
    </source>
</evidence>
<feature type="compositionally biased region" description="Acidic residues" evidence="2">
    <location>
        <begin position="1567"/>
        <end position="1590"/>
    </location>
</feature>
<feature type="compositionally biased region" description="Polar residues" evidence="2">
    <location>
        <begin position="1263"/>
        <end position="1273"/>
    </location>
</feature>
<feature type="compositionally biased region" description="Polar residues" evidence="2">
    <location>
        <begin position="1215"/>
        <end position="1224"/>
    </location>
</feature>
<feature type="compositionally biased region" description="Basic and acidic residues" evidence="2">
    <location>
        <begin position="853"/>
        <end position="873"/>
    </location>
</feature>
<protein>
    <submittedName>
        <fullName evidence="3">Uncharacterized protein</fullName>
    </submittedName>
</protein>
<feature type="region of interest" description="Disordered" evidence="2">
    <location>
        <begin position="1124"/>
        <end position="1166"/>
    </location>
</feature>
<feature type="coiled-coil region" evidence="1">
    <location>
        <begin position="75"/>
        <end position="102"/>
    </location>
</feature>
<feature type="compositionally biased region" description="Basic and acidic residues" evidence="2">
    <location>
        <begin position="883"/>
        <end position="892"/>
    </location>
</feature>
<gene>
    <name evidence="3" type="ORF">Cvel_12633</name>
</gene>
<feature type="compositionally biased region" description="Low complexity" evidence="2">
    <location>
        <begin position="893"/>
        <end position="904"/>
    </location>
</feature>
<feature type="compositionally biased region" description="Polar residues" evidence="2">
    <location>
        <begin position="332"/>
        <end position="344"/>
    </location>
</feature>
<feature type="compositionally biased region" description="Basic and acidic residues" evidence="2">
    <location>
        <begin position="427"/>
        <end position="441"/>
    </location>
</feature>
<reference evidence="3" key="1">
    <citation type="submission" date="2014-11" db="EMBL/GenBank/DDBJ databases">
        <authorList>
            <person name="Otto D Thomas"/>
            <person name="Naeem Raeece"/>
        </authorList>
    </citation>
    <scope>NUCLEOTIDE SEQUENCE</scope>
</reference>
<keyword evidence="1" id="KW-0175">Coiled coil</keyword>
<evidence type="ECO:0000256" key="2">
    <source>
        <dbReference type="SAM" id="MobiDB-lite"/>
    </source>
</evidence>
<proteinExistence type="predicted"/>
<accession>A0A0G4IAQ8</accession>
<organism evidence="3">
    <name type="scientific">Chromera velia CCMP2878</name>
    <dbReference type="NCBI Taxonomy" id="1169474"/>
    <lineage>
        <taxon>Eukaryota</taxon>
        <taxon>Sar</taxon>
        <taxon>Alveolata</taxon>
        <taxon>Colpodellida</taxon>
        <taxon>Chromeraceae</taxon>
        <taxon>Chromera</taxon>
    </lineage>
</organism>